<dbReference type="GO" id="GO:0051119">
    <property type="term" value="F:sugar transmembrane transporter activity"/>
    <property type="evidence" value="ECO:0007669"/>
    <property type="project" value="InterPro"/>
</dbReference>
<reference evidence="12" key="1">
    <citation type="submission" date="2023-01" db="EMBL/GenBank/DDBJ databases">
        <title>Key to firefly adult light organ development and bioluminescence: homeobox transcription factors regulate luciferase expression and transportation to peroxisome.</title>
        <authorList>
            <person name="Fu X."/>
        </authorList>
    </citation>
    <scope>NUCLEOTIDE SEQUENCE [LARGE SCALE GENOMIC DNA]</scope>
</reference>
<keyword evidence="3 9" id="KW-0812">Transmembrane</keyword>
<dbReference type="EMBL" id="JARPUR010000008">
    <property type="protein sequence ID" value="KAK4871485.1"/>
    <property type="molecule type" value="Genomic_DNA"/>
</dbReference>
<dbReference type="InterPro" id="IPR050549">
    <property type="entry name" value="MFS_Trehalose_Transporter"/>
</dbReference>
<protein>
    <recommendedName>
        <fullName evidence="10">Major facilitator superfamily (MFS) profile domain-containing protein</fullName>
    </recommendedName>
</protein>
<dbReference type="CDD" id="cd17358">
    <property type="entry name" value="MFS_GLUT6_8_Class3_like"/>
    <property type="match status" value="1"/>
</dbReference>
<keyword evidence="5 9" id="KW-0472">Membrane</keyword>
<dbReference type="SUPFAM" id="SSF103473">
    <property type="entry name" value="MFS general substrate transporter"/>
    <property type="match status" value="1"/>
</dbReference>
<dbReference type="GO" id="GO:0005886">
    <property type="term" value="C:plasma membrane"/>
    <property type="evidence" value="ECO:0007669"/>
    <property type="project" value="UniProtKB-SubCell"/>
</dbReference>
<dbReference type="PRINTS" id="PR00171">
    <property type="entry name" value="SUGRTRNSPORT"/>
</dbReference>
<keyword evidence="6" id="KW-0325">Glycoprotein</keyword>
<evidence type="ECO:0000256" key="3">
    <source>
        <dbReference type="ARBA" id="ARBA00022692"/>
    </source>
</evidence>
<evidence type="ECO:0000256" key="5">
    <source>
        <dbReference type="ARBA" id="ARBA00023136"/>
    </source>
</evidence>
<evidence type="ECO:0000256" key="6">
    <source>
        <dbReference type="ARBA" id="ARBA00023180"/>
    </source>
</evidence>
<evidence type="ECO:0000256" key="1">
    <source>
        <dbReference type="ARBA" id="ARBA00004651"/>
    </source>
</evidence>
<evidence type="ECO:0000313" key="11">
    <source>
        <dbReference type="EMBL" id="KAK4871485.1"/>
    </source>
</evidence>
<feature type="transmembrane region" description="Helical" evidence="9">
    <location>
        <begin position="357"/>
        <end position="377"/>
    </location>
</feature>
<dbReference type="PROSITE" id="PS00216">
    <property type="entry name" value="SUGAR_TRANSPORT_1"/>
    <property type="match status" value="2"/>
</dbReference>
<feature type="transmembrane region" description="Helical" evidence="9">
    <location>
        <begin position="240"/>
        <end position="258"/>
    </location>
</feature>
<proteinExistence type="inferred from homology"/>
<accession>A0AAN7SMQ3</accession>
<dbReference type="FunFam" id="1.20.1250.20:FF:000055">
    <property type="entry name" value="Facilitated trehalose transporter Tret1-2 homolog"/>
    <property type="match status" value="1"/>
</dbReference>
<dbReference type="AlphaFoldDB" id="A0AAN7SMQ3"/>
<feature type="transmembrane region" description="Helical" evidence="9">
    <location>
        <begin position="87"/>
        <end position="107"/>
    </location>
</feature>
<feature type="transmembrane region" description="Helical" evidence="9">
    <location>
        <begin position="454"/>
        <end position="475"/>
    </location>
</feature>
<dbReference type="NCBIfam" id="TIGR00879">
    <property type="entry name" value="SP"/>
    <property type="match status" value="1"/>
</dbReference>
<dbReference type="InterPro" id="IPR003663">
    <property type="entry name" value="Sugar/inositol_transpt"/>
</dbReference>
<dbReference type="InterPro" id="IPR044775">
    <property type="entry name" value="MFS_ERD6/Tret1-like"/>
</dbReference>
<keyword evidence="12" id="KW-1185">Reference proteome</keyword>
<dbReference type="InterPro" id="IPR005828">
    <property type="entry name" value="MFS_sugar_transport-like"/>
</dbReference>
<feature type="transmembrane region" description="Helical" evidence="9">
    <location>
        <begin position="384"/>
        <end position="406"/>
    </location>
</feature>
<evidence type="ECO:0000313" key="12">
    <source>
        <dbReference type="Proteomes" id="UP001353858"/>
    </source>
</evidence>
<name>A0AAN7SMQ3_9COLE</name>
<comment type="subcellular location">
    <subcellularLocation>
        <location evidence="1">Cell membrane</location>
        <topology evidence="1">Multi-pass membrane protein</topology>
    </subcellularLocation>
</comment>
<dbReference type="Pfam" id="PF00083">
    <property type="entry name" value="Sugar_tr"/>
    <property type="match status" value="1"/>
</dbReference>
<evidence type="ECO:0000256" key="7">
    <source>
        <dbReference type="ARBA" id="ARBA00024348"/>
    </source>
</evidence>
<dbReference type="Gene3D" id="1.20.1250.20">
    <property type="entry name" value="MFS general substrate transporter like domains"/>
    <property type="match status" value="2"/>
</dbReference>
<gene>
    <name evidence="11" type="ORF">RN001_015609</name>
</gene>
<feature type="transmembrane region" description="Helical" evidence="9">
    <location>
        <begin position="418"/>
        <end position="442"/>
    </location>
</feature>
<sequence>MDSEYSSRNYTSFWKKLVFKATDVTPTPSIYTINPPPYNSELFSKKDTYHQKKDVDEDIVNTSNNEQNRVRSRMCNAVHKRKMFNQVLAATSIALVSLVTGFVSAFTSPVTESIKNELEISDKQISWIGGLVPLGALGGGLIGGLLIDVFGRKSTIFFANLLFLIGWTCMALAPSVEYLFAARAITGFSVGIASLAMPIYLGETIEPKIRGTLGLLPTAFGNIGILICFLAGTYLSWKNLAWLGAVLSLPFLLLVFVIPETPRWYMLKQEKKKAFDSLQWFRGLETDVQVEFAHLLHNHKETKNNCCVATTALFQNYWPLVISLGLMFFQQFCGIPAVIYYTNDIFKMSGSSIDKNLSTVIVGIVNFISTFIAAVLVDKLGRKILLCISSISMIATLVTLGTYFYLIELRVDVNEYGWVPLVSFVIYVLGFSLGFGPVPWLMLGEIFSLQTKGIAASIVTAFHWACTFIVTKTFLDIIEIAGPHGVFWIFGIFCITSFVFVVIWLPETKGKTLQEIEVLVNLRKPTPYTFKP</sequence>
<evidence type="ECO:0000256" key="9">
    <source>
        <dbReference type="SAM" id="Phobius"/>
    </source>
</evidence>
<feature type="transmembrane region" description="Helical" evidence="9">
    <location>
        <begin position="180"/>
        <end position="201"/>
    </location>
</feature>
<evidence type="ECO:0000256" key="4">
    <source>
        <dbReference type="ARBA" id="ARBA00022989"/>
    </source>
</evidence>
<dbReference type="InterPro" id="IPR036259">
    <property type="entry name" value="MFS_trans_sf"/>
</dbReference>
<feature type="domain" description="Major facilitator superfamily (MFS) profile" evidence="10">
    <location>
        <begin position="89"/>
        <end position="509"/>
    </location>
</feature>
<keyword evidence="2" id="KW-1003">Cell membrane</keyword>
<organism evidence="11 12">
    <name type="scientific">Aquatica leii</name>
    <dbReference type="NCBI Taxonomy" id="1421715"/>
    <lineage>
        <taxon>Eukaryota</taxon>
        <taxon>Metazoa</taxon>
        <taxon>Ecdysozoa</taxon>
        <taxon>Arthropoda</taxon>
        <taxon>Hexapoda</taxon>
        <taxon>Insecta</taxon>
        <taxon>Pterygota</taxon>
        <taxon>Neoptera</taxon>
        <taxon>Endopterygota</taxon>
        <taxon>Coleoptera</taxon>
        <taxon>Polyphaga</taxon>
        <taxon>Elateriformia</taxon>
        <taxon>Elateroidea</taxon>
        <taxon>Lampyridae</taxon>
        <taxon>Luciolinae</taxon>
        <taxon>Aquatica</taxon>
    </lineage>
</organism>
<feature type="transmembrane region" description="Helical" evidence="9">
    <location>
        <begin position="213"/>
        <end position="234"/>
    </location>
</feature>
<evidence type="ECO:0000256" key="8">
    <source>
        <dbReference type="RuleBase" id="RU003346"/>
    </source>
</evidence>
<feature type="transmembrane region" description="Helical" evidence="9">
    <location>
        <begin position="320"/>
        <end position="342"/>
    </location>
</feature>
<feature type="transmembrane region" description="Helical" evidence="9">
    <location>
        <begin position="154"/>
        <end position="174"/>
    </location>
</feature>
<dbReference type="Proteomes" id="UP001353858">
    <property type="component" value="Unassembled WGS sequence"/>
</dbReference>
<evidence type="ECO:0000259" key="10">
    <source>
        <dbReference type="PROSITE" id="PS50850"/>
    </source>
</evidence>
<dbReference type="PROSITE" id="PS50850">
    <property type="entry name" value="MFS"/>
    <property type="match status" value="1"/>
</dbReference>
<dbReference type="PANTHER" id="PTHR48021">
    <property type="match status" value="1"/>
</dbReference>
<dbReference type="InterPro" id="IPR020846">
    <property type="entry name" value="MFS_dom"/>
</dbReference>
<keyword evidence="4 9" id="KW-1133">Transmembrane helix</keyword>
<dbReference type="InterPro" id="IPR005829">
    <property type="entry name" value="Sugar_transporter_CS"/>
</dbReference>
<feature type="transmembrane region" description="Helical" evidence="9">
    <location>
        <begin position="487"/>
        <end position="505"/>
    </location>
</feature>
<feature type="transmembrane region" description="Helical" evidence="9">
    <location>
        <begin position="127"/>
        <end position="147"/>
    </location>
</feature>
<comment type="similarity">
    <text evidence="7">Belongs to the major facilitator superfamily. Sugar transporter (TC 2.A.1.1) family. Trehalose transporter subfamily.</text>
</comment>
<keyword evidence="8" id="KW-0813">Transport</keyword>
<dbReference type="PROSITE" id="PS00217">
    <property type="entry name" value="SUGAR_TRANSPORT_2"/>
    <property type="match status" value="1"/>
</dbReference>
<dbReference type="PANTHER" id="PTHR48021:SF96">
    <property type="entry name" value="FACILITATED TREHALOSE TRANSPORTER TRET1-1-RELATED"/>
    <property type="match status" value="1"/>
</dbReference>
<comment type="caution">
    <text evidence="11">The sequence shown here is derived from an EMBL/GenBank/DDBJ whole genome shotgun (WGS) entry which is preliminary data.</text>
</comment>
<evidence type="ECO:0000256" key="2">
    <source>
        <dbReference type="ARBA" id="ARBA00022475"/>
    </source>
</evidence>